<feature type="transmembrane region" description="Helical" evidence="2">
    <location>
        <begin position="6"/>
        <end position="23"/>
    </location>
</feature>
<keyword evidence="2" id="KW-1133">Transmembrane helix</keyword>
<feature type="transmembrane region" description="Helical" evidence="2">
    <location>
        <begin position="165"/>
        <end position="186"/>
    </location>
</feature>
<dbReference type="EMBL" id="FPHV01000077">
    <property type="protein sequence ID" value="SFV81625.1"/>
    <property type="molecule type" value="Genomic_DNA"/>
</dbReference>
<evidence type="ECO:0000313" key="3">
    <source>
        <dbReference type="EMBL" id="SFV81625.1"/>
    </source>
</evidence>
<keyword evidence="1" id="KW-0175">Coiled coil</keyword>
<keyword evidence="2" id="KW-0812">Transmembrane</keyword>
<organism evidence="3">
    <name type="scientific">hydrothermal vent metagenome</name>
    <dbReference type="NCBI Taxonomy" id="652676"/>
    <lineage>
        <taxon>unclassified sequences</taxon>
        <taxon>metagenomes</taxon>
        <taxon>ecological metagenomes</taxon>
    </lineage>
</organism>
<proteinExistence type="predicted"/>
<dbReference type="AlphaFoldDB" id="A0A1W1DJQ2"/>
<sequence length="247" mass="27557">MENKSLFAAISLTIVLISGFFFYNNQVSQLENEITSITTEYNSKINAVQPVASTENNVNTSILEDLNNQLIDARSALQAAQKKLTLATSKSSVLNDEMVQIHDARVEVKALEGSLKNTQNSLQTTQYELKISDTKLDYLKDLFESQNKITVIKNMARISELKETTTGIVVTGIIVPAIGVATLISYTTQEIDNYCANIKNTIDLEKKVFNKVVSLDAQMQENYHQQCEVSLKDKVKKGLKKLQTAKK</sequence>
<accession>A0A1W1DJQ2</accession>
<gene>
    <name evidence="3" type="ORF">MNB_SUP05-6-776</name>
</gene>
<evidence type="ECO:0000256" key="1">
    <source>
        <dbReference type="SAM" id="Coils"/>
    </source>
</evidence>
<evidence type="ECO:0000256" key="2">
    <source>
        <dbReference type="SAM" id="Phobius"/>
    </source>
</evidence>
<protein>
    <submittedName>
        <fullName evidence="3">Likely vesicular transport factor Uso1p</fullName>
    </submittedName>
</protein>
<name>A0A1W1DJQ2_9ZZZZ</name>
<keyword evidence="2" id="KW-0472">Membrane</keyword>
<reference evidence="3" key="1">
    <citation type="submission" date="2016-10" db="EMBL/GenBank/DDBJ databases">
        <authorList>
            <person name="de Groot N.N."/>
        </authorList>
    </citation>
    <scope>NUCLEOTIDE SEQUENCE</scope>
</reference>
<feature type="coiled-coil region" evidence="1">
    <location>
        <begin position="63"/>
        <end position="121"/>
    </location>
</feature>